<evidence type="ECO:0008006" key="3">
    <source>
        <dbReference type="Google" id="ProtNLM"/>
    </source>
</evidence>
<dbReference type="EMBL" id="FNYK01000057">
    <property type="protein sequence ID" value="SEJ10844.1"/>
    <property type="molecule type" value="Genomic_DNA"/>
</dbReference>
<proteinExistence type="predicted"/>
<dbReference type="Proteomes" id="UP000183028">
    <property type="component" value="Unassembled WGS sequence"/>
</dbReference>
<sequence>MGYYYKIQIAGIEINYNFHFDETSGFFHGKLNKEDHVENAVSAKECDFHIWEAKWKYKASAHTEMTILPYRTSDYLLKYNRCVYHAVAFLYKNKAYLITAQSGTGKSTQLKNWMQLYGDETKIINGDKPVIEMTNENTILVHPSPWKGKEGWGDDLLPPTPLGGVIFLSQAKENKIERMSNFQAAIPLLFRFLFTVESEENVRQACAIESCILDTVTVFHLSNVGDLASTQLIHDAITEVE</sequence>
<evidence type="ECO:0000313" key="2">
    <source>
        <dbReference type="Proteomes" id="UP000183028"/>
    </source>
</evidence>
<gene>
    <name evidence="1" type="ORF">SAMN04487834_105711</name>
</gene>
<organism evidence="1 2">
    <name type="scientific">Sharpea azabuensis</name>
    <dbReference type="NCBI Taxonomy" id="322505"/>
    <lineage>
        <taxon>Bacteria</taxon>
        <taxon>Bacillati</taxon>
        <taxon>Bacillota</taxon>
        <taxon>Erysipelotrichia</taxon>
        <taxon>Erysipelotrichales</taxon>
        <taxon>Coprobacillaceae</taxon>
        <taxon>Sharpea</taxon>
    </lineage>
</organism>
<reference evidence="2" key="1">
    <citation type="submission" date="2016-10" db="EMBL/GenBank/DDBJ databases">
        <authorList>
            <person name="Varghese N."/>
        </authorList>
    </citation>
    <scope>NUCLEOTIDE SEQUENCE [LARGE SCALE GENOMIC DNA]</scope>
    <source>
        <strain evidence="2">DSM 20406</strain>
    </source>
</reference>
<name>A0A1H6W6K3_9FIRM</name>
<dbReference type="OrthoDB" id="384098at2"/>
<accession>A0A1H6W6K3</accession>
<dbReference type="RefSeq" id="WP_074732586.1">
    <property type="nucleotide sequence ID" value="NZ_FNYK01000057.1"/>
</dbReference>
<dbReference type="AlphaFoldDB" id="A0A1H6W6K3"/>
<evidence type="ECO:0000313" key="1">
    <source>
        <dbReference type="EMBL" id="SEJ10844.1"/>
    </source>
</evidence>
<dbReference type="STRING" id="322505.SAMN04487836_10646"/>
<dbReference type="SUPFAM" id="SSF53795">
    <property type="entry name" value="PEP carboxykinase-like"/>
    <property type="match status" value="1"/>
</dbReference>
<keyword evidence="2" id="KW-1185">Reference proteome</keyword>
<protein>
    <recommendedName>
        <fullName evidence="3">SynChlorMet cassette protein ScmC</fullName>
    </recommendedName>
</protein>